<evidence type="ECO:0000313" key="2">
    <source>
        <dbReference type="EMBL" id="KAF6137446.1"/>
    </source>
</evidence>
<comment type="caution">
    <text evidence="2">The sequence shown here is derived from an EMBL/GenBank/DDBJ whole genome shotgun (WGS) entry which is preliminary data.</text>
</comment>
<protein>
    <submittedName>
        <fullName evidence="2">Uncharacterized protein</fullName>
    </submittedName>
</protein>
<accession>A0A7J7L496</accession>
<dbReference type="AlphaFoldDB" id="A0A7J7L496"/>
<proteinExistence type="predicted"/>
<sequence length="123" mass="13140">MASKTLNLSPPSDSDTDSDNTTTSIVEAIVRIVLGVMDMEVIGDVTSSDTELLQLVKGSSNSTMFTPPRGFSAKLGLFDPIRGFASDSLAVKPDFGICFDLPTTVAAVKNPSSKIVYDEHRLQ</sequence>
<dbReference type="EMBL" id="JACGCM010002657">
    <property type="protein sequence ID" value="KAF6137446.1"/>
    <property type="molecule type" value="Genomic_DNA"/>
</dbReference>
<dbReference type="OrthoDB" id="1637982at2759"/>
<gene>
    <name evidence="2" type="ORF">GIB67_009922</name>
</gene>
<organism evidence="2 3">
    <name type="scientific">Kingdonia uniflora</name>
    <dbReference type="NCBI Taxonomy" id="39325"/>
    <lineage>
        <taxon>Eukaryota</taxon>
        <taxon>Viridiplantae</taxon>
        <taxon>Streptophyta</taxon>
        <taxon>Embryophyta</taxon>
        <taxon>Tracheophyta</taxon>
        <taxon>Spermatophyta</taxon>
        <taxon>Magnoliopsida</taxon>
        <taxon>Ranunculales</taxon>
        <taxon>Circaeasteraceae</taxon>
        <taxon>Kingdonia</taxon>
    </lineage>
</organism>
<keyword evidence="3" id="KW-1185">Reference proteome</keyword>
<evidence type="ECO:0000313" key="3">
    <source>
        <dbReference type="Proteomes" id="UP000541444"/>
    </source>
</evidence>
<reference evidence="2 3" key="1">
    <citation type="journal article" date="2020" name="IScience">
        <title>Genome Sequencing of the Endangered Kingdonia uniflora (Circaeasteraceae, Ranunculales) Reveals Potential Mechanisms of Evolutionary Specialization.</title>
        <authorList>
            <person name="Sun Y."/>
            <person name="Deng T."/>
            <person name="Zhang A."/>
            <person name="Moore M.J."/>
            <person name="Landis J.B."/>
            <person name="Lin N."/>
            <person name="Zhang H."/>
            <person name="Zhang X."/>
            <person name="Huang J."/>
            <person name="Zhang X."/>
            <person name="Sun H."/>
            <person name="Wang H."/>
        </authorList>
    </citation>
    <scope>NUCLEOTIDE SEQUENCE [LARGE SCALE GENOMIC DNA]</scope>
    <source>
        <strain evidence="2">TB1705</strain>
        <tissue evidence="2">Leaf</tissue>
    </source>
</reference>
<name>A0A7J7L496_9MAGN</name>
<evidence type="ECO:0000256" key="1">
    <source>
        <dbReference type="SAM" id="MobiDB-lite"/>
    </source>
</evidence>
<feature type="region of interest" description="Disordered" evidence="1">
    <location>
        <begin position="1"/>
        <end position="21"/>
    </location>
</feature>
<dbReference type="Proteomes" id="UP000541444">
    <property type="component" value="Unassembled WGS sequence"/>
</dbReference>